<proteinExistence type="predicted"/>
<dbReference type="WBParaSite" id="nRc.2.0.1.t14850-RA">
    <property type="protein sequence ID" value="nRc.2.0.1.t14850-RA"/>
    <property type="gene ID" value="nRc.2.0.1.g14850"/>
</dbReference>
<evidence type="ECO:0000313" key="2">
    <source>
        <dbReference type="WBParaSite" id="nRc.2.0.1.t14850-RA"/>
    </source>
</evidence>
<organism evidence="1 2">
    <name type="scientific">Romanomermis culicivorax</name>
    <name type="common">Nematode worm</name>
    <dbReference type="NCBI Taxonomy" id="13658"/>
    <lineage>
        <taxon>Eukaryota</taxon>
        <taxon>Metazoa</taxon>
        <taxon>Ecdysozoa</taxon>
        <taxon>Nematoda</taxon>
        <taxon>Enoplea</taxon>
        <taxon>Dorylaimia</taxon>
        <taxon>Mermithida</taxon>
        <taxon>Mermithoidea</taxon>
        <taxon>Mermithidae</taxon>
        <taxon>Romanomermis</taxon>
    </lineage>
</organism>
<name>A0A915IM12_ROMCU</name>
<keyword evidence="1" id="KW-1185">Reference proteome</keyword>
<protein>
    <submittedName>
        <fullName evidence="2">Uncharacterized protein</fullName>
    </submittedName>
</protein>
<accession>A0A915IM12</accession>
<reference evidence="2" key="1">
    <citation type="submission" date="2022-11" db="UniProtKB">
        <authorList>
            <consortium name="WormBaseParasite"/>
        </authorList>
    </citation>
    <scope>IDENTIFICATION</scope>
</reference>
<sequence length="114" mass="12768">MKHHVLRRIHTLSGVRQRASGELLLASGIWCPASGNLASGIRQFGFRYPNSDGPAIFWQENGTAAWESEKMTSSGARMPDNLPDQKSKNRLFFGCWMPDEHNIFISTPMSSIEC</sequence>
<dbReference type="Proteomes" id="UP000887565">
    <property type="component" value="Unplaced"/>
</dbReference>
<evidence type="ECO:0000313" key="1">
    <source>
        <dbReference type="Proteomes" id="UP000887565"/>
    </source>
</evidence>
<dbReference type="AlphaFoldDB" id="A0A915IM12"/>